<proteinExistence type="predicted"/>
<evidence type="ECO:0000256" key="1">
    <source>
        <dbReference type="SAM" id="Phobius"/>
    </source>
</evidence>
<dbReference type="InterPro" id="IPR052929">
    <property type="entry name" value="RNase_H-like_EbsB-rel"/>
</dbReference>
<sequence length="138" mass="15297">MGRLKRCSIRKNSLVALKAVVPSVWFACFCDWIFFGLYNGVPLLLVEETVTWSRCFLEEFHVAADVPFVRCAMPTEHWRASSPGWVKLNSDVALDFRGRRLGFGAVIRSSDGLVLASYSSSACGLFSPDVGEALAIKF</sequence>
<keyword evidence="1" id="KW-0812">Transmembrane</keyword>
<evidence type="ECO:0000313" key="2">
    <source>
        <dbReference type="EMBL" id="KAH7543933.1"/>
    </source>
</evidence>
<evidence type="ECO:0000313" key="3">
    <source>
        <dbReference type="Proteomes" id="UP000827721"/>
    </source>
</evidence>
<protein>
    <recommendedName>
        <fullName evidence="4">RNase H type-1 domain-containing protein</fullName>
    </recommendedName>
</protein>
<dbReference type="PANTHER" id="PTHR47074">
    <property type="entry name" value="BNAC02G40300D PROTEIN"/>
    <property type="match status" value="1"/>
</dbReference>
<gene>
    <name evidence="2" type="ORF">JRO89_XS15G0066100</name>
</gene>
<keyword evidence="1" id="KW-1133">Transmembrane helix</keyword>
<feature type="transmembrane region" description="Helical" evidence="1">
    <location>
        <begin position="12"/>
        <end position="35"/>
    </location>
</feature>
<dbReference type="Proteomes" id="UP000827721">
    <property type="component" value="Unassembled WGS sequence"/>
</dbReference>
<keyword evidence="1" id="KW-0472">Membrane</keyword>
<reference evidence="2 3" key="1">
    <citation type="submission" date="2021-02" db="EMBL/GenBank/DDBJ databases">
        <title>Plant Genome Project.</title>
        <authorList>
            <person name="Zhang R.-G."/>
        </authorList>
    </citation>
    <scope>NUCLEOTIDE SEQUENCE [LARGE SCALE GENOMIC DNA]</scope>
    <source>
        <tissue evidence="2">Leaves</tissue>
    </source>
</reference>
<name>A0ABQ8H160_9ROSI</name>
<organism evidence="2 3">
    <name type="scientific">Xanthoceras sorbifolium</name>
    <dbReference type="NCBI Taxonomy" id="99658"/>
    <lineage>
        <taxon>Eukaryota</taxon>
        <taxon>Viridiplantae</taxon>
        <taxon>Streptophyta</taxon>
        <taxon>Embryophyta</taxon>
        <taxon>Tracheophyta</taxon>
        <taxon>Spermatophyta</taxon>
        <taxon>Magnoliopsida</taxon>
        <taxon>eudicotyledons</taxon>
        <taxon>Gunneridae</taxon>
        <taxon>Pentapetalae</taxon>
        <taxon>rosids</taxon>
        <taxon>malvids</taxon>
        <taxon>Sapindales</taxon>
        <taxon>Sapindaceae</taxon>
        <taxon>Xanthoceroideae</taxon>
        <taxon>Xanthoceras</taxon>
    </lineage>
</organism>
<dbReference type="EMBL" id="JAFEMO010000015">
    <property type="protein sequence ID" value="KAH7543933.1"/>
    <property type="molecule type" value="Genomic_DNA"/>
</dbReference>
<comment type="caution">
    <text evidence="2">The sequence shown here is derived from an EMBL/GenBank/DDBJ whole genome shotgun (WGS) entry which is preliminary data.</text>
</comment>
<dbReference type="PANTHER" id="PTHR47074:SF11">
    <property type="entry name" value="REVERSE TRANSCRIPTASE-LIKE PROTEIN"/>
    <property type="match status" value="1"/>
</dbReference>
<evidence type="ECO:0008006" key="4">
    <source>
        <dbReference type="Google" id="ProtNLM"/>
    </source>
</evidence>
<accession>A0ABQ8H160</accession>
<keyword evidence="3" id="KW-1185">Reference proteome</keyword>